<feature type="transmembrane region" description="Helical" evidence="6">
    <location>
        <begin position="218"/>
        <end position="235"/>
    </location>
</feature>
<comment type="subcellular location">
    <subcellularLocation>
        <location evidence="1">Cell membrane</location>
        <topology evidence="1">Multi-pass membrane protein</topology>
    </subcellularLocation>
</comment>
<evidence type="ECO:0000256" key="4">
    <source>
        <dbReference type="ARBA" id="ARBA00023136"/>
    </source>
</evidence>
<organism evidence="8 9">
    <name type="scientific">Streptomyces incarnatus</name>
    <dbReference type="NCBI Taxonomy" id="665007"/>
    <lineage>
        <taxon>Bacteria</taxon>
        <taxon>Bacillati</taxon>
        <taxon>Actinomycetota</taxon>
        <taxon>Actinomycetes</taxon>
        <taxon>Kitasatosporales</taxon>
        <taxon>Streptomycetaceae</taxon>
        <taxon>Streptomyces</taxon>
    </lineage>
</organism>
<dbReference type="Pfam" id="PF07690">
    <property type="entry name" value="MFS_1"/>
    <property type="match status" value="1"/>
</dbReference>
<feature type="transmembrane region" description="Helical" evidence="6">
    <location>
        <begin position="384"/>
        <end position="411"/>
    </location>
</feature>
<evidence type="ECO:0000256" key="6">
    <source>
        <dbReference type="SAM" id="Phobius"/>
    </source>
</evidence>
<evidence type="ECO:0000313" key="9">
    <source>
        <dbReference type="Proteomes" id="UP000035366"/>
    </source>
</evidence>
<name>A0ABM5TXF1_9ACTN</name>
<feature type="transmembrane region" description="Helical" evidence="6">
    <location>
        <begin position="457"/>
        <end position="479"/>
    </location>
</feature>
<keyword evidence="2 6" id="KW-0812">Transmembrane</keyword>
<dbReference type="SUPFAM" id="SSF103473">
    <property type="entry name" value="MFS general substrate transporter"/>
    <property type="match status" value="1"/>
</dbReference>
<dbReference type="Proteomes" id="UP000035366">
    <property type="component" value="Plasmid unnamed_1"/>
</dbReference>
<dbReference type="EMBL" id="CP011498">
    <property type="protein sequence ID" value="AKJ15769.1"/>
    <property type="molecule type" value="Genomic_DNA"/>
</dbReference>
<dbReference type="InterPro" id="IPR020846">
    <property type="entry name" value="MFS_dom"/>
</dbReference>
<feature type="transmembrane region" description="Helical" evidence="6">
    <location>
        <begin position="288"/>
        <end position="314"/>
    </location>
</feature>
<gene>
    <name evidence="8" type="ORF">ABB07_38770</name>
</gene>
<evidence type="ECO:0000256" key="3">
    <source>
        <dbReference type="ARBA" id="ARBA00022989"/>
    </source>
</evidence>
<evidence type="ECO:0000256" key="1">
    <source>
        <dbReference type="ARBA" id="ARBA00004651"/>
    </source>
</evidence>
<dbReference type="Gene3D" id="1.20.1720.10">
    <property type="entry name" value="Multidrug resistance protein D"/>
    <property type="match status" value="1"/>
</dbReference>
<evidence type="ECO:0000259" key="7">
    <source>
        <dbReference type="PROSITE" id="PS50850"/>
    </source>
</evidence>
<dbReference type="PROSITE" id="PS50850">
    <property type="entry name" value="MFS"/>
    <property type="match status" value="1"/>
</dbReference>
<sequence>MSADTNVRPSALDSAQAAGSGFDRAALIRMLIVVSGMFMITLDFFVVNVAIPSTRADLHASAAAVEFIVSGFSLAYAASMLTAGRLGDLYGRRRMFACGMVLFTLASLVAGMAPSAGVLMAARVVQGVGAAVMTPQMLAILNTAFTGEQRVRAFTAFALSMGVGATFGQLIGGALIHLDIAGLGWRTIFLINVPIGVTSLPLMRSFIPESRGGGRPELDLIGALLGSAGLLAIVFPLVEGREQGWPAWSWVCLAAALPLLGAFAVRQHRLERQDRAPLISLTLFRERAFSVGIVIILGFFAAMASFMLVLALYLQDGHGLSALGSGAVFGALGIGYVPAAFAAPKLAVRLGRQVLTLGALVVAAGYGLLIVTAAEIGVTGPSAWMMPGLFVAGAGMALFANPVTPTVLAAVSPHHAAAAAGVLSTAQEGGNALGVAAIGVVFFGVLGHGHSGSYAHAFEWSVAVLAAFTVAAAVLVQALPKASAQA</sequence>
<keyword evidence="3 6" id="KW-1133">Transmembrane helix</keyword>
<feature type="transmembrane region" description="Helical" evidence="6">
    <location>
        <begin position="30"/>
        <end position="51"/>
    </location>
</feature>
<proteinExistence type="predicted"/>
<dbReference type="Gene3D" id="1.20.1250.20">
    <property type="entry name" value="MFS general substrate transporter like domains"/>
    <property type="match status" value="1"/>
</dbReference>
<dbReference type="PANTHER" id="PTHR42718">
    <property type="entry name" value="MAJOR FACILITATOR SUPERFAMILY MULTIDRUG TRANSPORTER MFSC"/>
    <property type="match status" value="1"/>
</dbReference>
<feature type="transmembrane region" description="Helical" evidence="6">
    <location>
        <begin position="354"/>
        <end position="378"/>
    </location>
</feature>
<feature type="transmembrane region" description="Helical" evidence="6">
    <location>
        <begin position="432"/>
        <end position="451"/>
    </location>
</feature>
<feature type="transmembrane region" description="Helical" evidence="6">
    <location>
        <begin position="95"/>
        <end position="114"/>
    </location>
</feature>
<dbReference type="RefSeq" id="WP_208903861.1">
    <property type="nucleotide sequence ID" value="NZ_CP011498.1"/>
</dbReference>
<protein>
    <submittedName>
        <fullName evidence="8">MFS transporter</fullName>
    </submittedName>
</protein>
<keyword evidence="8" id="KW-0614">Plasmid</keyword>
<feature type="transmembrane region" description="Helical" evidence="6">
    <location>
        <begin position="63"/>
        <end position="83"/>
    </location>
</feature>
<evidence type="ECO:0000313" key="8">
    <source>
        <dbReference type="EMBL" id="AKJ15769.1"/>
    </source>
</evidence>
<feature type="domain" description="Major facilitator superfamily (MFS) profile" evidence="7">
    <location>
        <begin position="29"/>
        <end position="484"/>
    </location>
</feature>
<feature type="transmembrane region" description="Helical" evidence="6">
    <location>
        <begin position="153"/>
        <end position="176"/>
    </location>
</feature>
<geneLocation type="plasmid" evidence="8 9">
    <name>unnamed_1</name>
</geneLocation>
<feature type="transmembrane region" description="Helical" evidence="6">
    <location>
        <begin position="320"/>
        <end position="342"/>
    </location>
</feature>
<feature type="transmembrane region" description="Helical" evidence="6">
    <location>
        <begin position="188"/>
        <end position="206"/>
    </location>
</feature>
<evidence type="ECO:0000256" key="5">
    <source>
        <dbReference type="ARBA" id="ARBA00023251"/>
    </source>
</evidence>
<accession>A0ABM5TXF1</accession>
<dbReference type="InterPro" id="IPR036259">
    <property type="entry name" value="MFS_trans_sf"/>
</dbReference>
<feature type="transmembrane region" description="Helical" evidence="6">
    <location>
        <begin position="247"/>
        <end position="265"/>
    </location>
</feature>
<reference evidence="8 9" key="1">
    <citation type="journal article" date="2015" name="ISME J.">
        <title>Draft Genome Sequence of Streptomyces incarnatus NRRL8089, which Produces the Nucleoside Antibiotic Sinefungin.</title>
        <authorList>
            <person name="Oshima K."/>
            <person name="Hattori M."/>
            <person name="Shimizu H."/>
            <person name="Fukuda K."/>
            <person name="Nemoto M."/>
            <person name="Inagaki K."/>
            <person name="Tamura T."/>
        </authorList>
    </citation>
    <scope>NUCLEOTIDE SEQUENCE [LARGE SCALE GENOMIC DNA]</scope>
    <source>
        <strain evidence="8 9">NRRL 8089</strain>
    </source>
</reference>
<dbReference type="InterPro" id="IPR011701">
    <property type="entry name" value="MFS"/>
</dbReference>
<keyword evidence="9" id="KW-1185">Reference proteome</keyword>
<dbReference type="PANTHER" id="PTHR42718:SF39">
    <property type="entry name" value="ACTINORHODIN TRANSPORTER-RELATED"/>
    <property type="match status" value="1"/>
</dbReference>
<keyword evidence="4 6" id="KW-0472">Membrane</keyword>
<dbReference type="CDD" id="cd17321">
    <property type="entry name" value="MFS_MMR_MDR_like"/>
    <property type="match status" value="1"/>
</dbReference>
<keyword evidence="5" id="KW-0046">Antibiotic resistance</keyword>
<evidence type="ECO:0000256" key="2">
    <source>
        <dbReference type="ARBA" id="ARBA00022692"/>
    </source>
</evidence>
<feature type="transmembrane region" description="Helical" evidence="6">
    <location>
        <begin position="120"/>
        <end position="141"/>
    </location>
</feature>